<feature type="compositionally biased region" description="Basic residues" evidence="2">
    <location>
        <begin position="1"/>
        <end position="10"/>
    </location>
</feature>
<feature type="compositionally biased region" description="Polar residues" evidence="2">
    <location>
        <begin position="11"/>
        <end position="25"/>
    </location>
</feature>
<keyword evidence="4" id="KW-1185">Reference proteome</keyword>
<evidence type="ECO:0000256" key="2">
    <source>
        <dbReference type="SAM" id="MobiDB-lite"/>
    </source>
</evidence>
<dbReference type="GeneID" id="36396027"/>
<dbReference type="OMA" id="QRDECER"/>
<proteinExistence type="predicted"/>
<evidence type="ECO:0000256" key="1">
    <source>
        <dbReference type="SAM" id="Coils"/>
    </source>
</evidence>
<dbReference type="RefSeq" id="XP_024580995.1">
    <property type="nucleotide sequence ID" value="XM_024730749.1"/>
</dbReference>
<feature type="region of interest" description="Disordered" evidence="2">
    <location>
        <begin position="1"/>
        <end position="34"/>
    </location>
</feature>
<name>A0A0P1ASX9_PLAHL</name>
<dbReference type="STRING" id="4781.A0A0P1ASX9"/>
<feature type="coiled-coil region" evidence="1">
    <location>
        <begin position="251"/>
        <end position="443"/>
    </location>
</feature>
<evidence type="ECO:0000313" key="3">
    <source>
        <dbReference type="EMBL" id="CEG44626.1"/>
    </source>
</evidence>
<dbReference type="Proteomes" id="UP000054928">
    <property type="component" value="Unassembled WGS sequence"/>
</dbReference>
<feature type="coiled-coil region" evidence="1">
    <location>
        <begin position="174"/>
        <end position="208"/>
    </location>
</feature>
<sequence length="693" mass="78811">MASKWLRRRQMASSQANNVETNSEGSDGCDDVNKDEDILDEKEDNIRAGVCNQLGEQNLERLLPAPTSHVASLNKELKVLETRYFRTRLGLEKTSEKNTQLRREMKKVLGNNAKLERDNGKLRHLIDRIQSQRKEIEQQAISNRDYAKKIEHCFFMGTKGKSLAQCNLDLSSRLRSLKATLKERNEALETMQQERDEARDKLSILQRALEVRLEAHVINGSLHTGLLLEISKLQDQGEALALQLDQERKSVSALQKELQSSQNCQEELEETRTVRETWIATLEKERAALDEKLAQLSNDVQIAACEKTTLLRYIHEQAEAKFRLEAQLKDEKLQRRQKMERAKHKLELEQHENQELKASVQIARQEVERQRGECERFMIALREQQESNTTQKCREAALQSDLERLSDAHKKLEADYMATKDVCRELQTTVEQHEDSGRRLRTEIEVHEASRRDLLGQLELKQSEEHALREAMEGTLQDLAALSKQRNDAARAMSEAVTISASSLEEQQALEHQVETQRTQIEKLKCAKNSLQNAMLEQLAALRKQLHIERRQRIEAEARLKRINSPWLEAAETHDVLVSTIAAKEPHKNIETTDSDAPQPMPSAPLPSPAPLPPFLPTRLTSTVSLSSSSSSTSSSDEEDAGELPDDKHSFVNHLPTVLVTPNSKIDQRAPISLLELAEDSDENTSHPASSTR</sequence>
<dbReference type="AlphaFoldDB" id="A0A0P1ASX9"/>
<keyword evidence="1" id="KW-0175">Coiled coil</keyword>
<protein>
    <submittedName>
        <fullName evidence="3">Fumarate reductase/succinate dehydrogenase flavoprotein-like, C-terminal</fullName>
    </submittedName>
</protein>
<dbReference type="EMBL" id="CCYD01001204">
    <property type="protein sequence ID" value="CEG44626.1"/>
    <property type="molecule type" value="Genomic_DNA"/>
</dbReference>
<organism evidence="3 4">
    <name type="scientific">Plasmopara halstedii</name>
    <name type="common">Downy mildew of sunflower</name>
    <dbReference type="NCBI Taxonomy" id="4781"/>
    <lineage>
        <taxon>Eukaryota</taxon>
        <taxon>Sar</taxon>
        <taxon>Stramenopiles</taxon>
        <taxon>Oomycota</taxon>
        <taxon>Peronosporomycetes</taxon>
        <taxon>Peronosporales</taxon>
        <taxon>Peronosporaceae</taxon>
        <taxon>Plasmopara</taxon>
    </lineage>
</organism>
<feature type="coiled-coil region" evidence="1">
    <location>
        <begin position="507"/>
        <end position="559"/>
    </location>
</feature>
<accession>A0A0P1ASX9</accession>
<evidence type="ECO:0000313" key="4">
    <source>
        <dbReference type="Proteomes" id="UP000054928"/>
    </source>
</evidence>
<dbReference type="OrthoDB" id="166773at2759"/>
<feature type="region of interest" description="Disordered" evidence="2">
    <location>
        <begin position="584"/>
        <end position="693"/>
    </location>
</feature>
<feature type="compositionally biased region" description="Low complexity" evidence="2">
    <location>
        <begin position="617"/>
        <end position="635"/>
    </location>
</feature>
<reference evidence="4" key="1">
    <citation type="submission" date="2014-09" db="EMBL/GenBank/DDBJ databases">
        <authorList>
            <person name="Sharma Rahul"/>
            <person name="Thines Marco"/>
        </authorList>
    </citation>
    <scope>NUCLEOTIDE SEQUENCE [LARGE SCALE GENOMIC DNA]</scope>
</reference>
<feature type="coiled-coil region" evidence="1">
    <location>
        <begin position="91"/>
        <end position="139"/>
    </location>
</feature>
<feature type="compositionally biased region" description="Pro residues" evidence="2">
    <location>
        <begin position="599"/>
        <end position="616"/>
    </location>
</feature>